<dbReference type="Proteomes" id="UP000828048">
    <property type="component" value="Chromosome 11"/>
</dbReference>
<accession>A0ACB7YP25</accession>
<name>A0ACB7YP25_9ERIC</name>
<comment type="caution">
    <text evidence="1">The sequence shown here is derived from an EMBL/GenBank/DDBJ whole genome shotgun (WGS) entry which is preliminary data.</text>
</comment>
<evidence type="ECO:0000313" key="2">
    <source>
        <dbReference type="Proteomes" id="UP000828048"/>
    </source>
</evidence>
<evidence type="ECO:0000313" key="1">
    <source>
        <dbReference type="EMBL" id="KAH7855245.1"/>
    </source>
</evidence>
<dbReference type="EMBL" id="CM037161">
    <property type="protein sequence ID" value="KAH7855245.1"/>
    <property type="molecule type" value="Genomic_DNA"/>
</dbReference>
<keyword evidence="2" id="KW-1185">Reference proteome</keyword>
<gene>
    <name evidence="1" type="ORF">Vadar_022855</name>
</gene>
<protein>
    <submittedName>
        <fullName evidence="1">Uncharacterized protein</fullName>
    </submittedName>
</protein>
<organism evidence="1 2">
    <name type="scientific">Vaccinium darrowii</name>
    <dbReference type="NCBI Taxonomy" id="229202"/>
    <lineage>
        <taxon>Eukaryota</taxon>
        <taxon>Viridiplantae</taxon>
        <taxon>Streptophyta</taxon>
        <taxon>Embryophyta</taxon>
        <taxon>Tracheophyta</taxon>
        <taxon>Spermatophyta</taxon>
        <taxon>Magnoliopsida</taxon>
        <taxon>eudicotyledons</taxon>
        <taxon>Gunneridae</taxon>
        <taxon>Pentapetalae</taxon>
        <taxon>asterids</taxon>
        <taxon>Ericales</taxon>
        <taxon>Ericaceae</taxon>
        <taxon>Vaccinioideae</taxon>
        <taxon>Vaccinieae</taxon>
        <taxon>Vaccinium</taxon>
    </lineage>
</organism>
<proteinExistence type="predicted"/>
<sequence length="191" mass="22009">MYSTNYLSFLLLTILILDFANVCFCRIPIIGGKDLDLHWLFVEVASRGGIEKEFNCRVLQGFQFTPLWHQGFICDDRSYILTLCQSMHYNNMTDYVDIVKTARWEYSTRPIYGWGNVGSKQKSTAGWLAAFPVFEPHWQVTSKKAPLIETCGQLRDKVVKQHQSLKLTGSKLKIESPWLHCIPVPLFRSTV</sequence>
<reference evidence="1 2" key="1">
    <citation type="journal article" date="2021" name="Hortic Res">
        <title>High-quality reference genome and annotation aids understanding of berry development for evergreen blueberry (Vaccinium darrowii).</title>
        <authorList>
            <person name="Yu J."/>
            <person name="Hulse-Kemp A.M."/>
            <person name="Babiker E."/>
            <person name="Staton M."/>
        </authorList>
    </citation>
    <scope>NUCLEOTIDE SEQUENCE [LARGE SCALE GENOMIC DNA]</scope>
    <source>
        <strain evidence="2">cv. NJ 8807/NJ 8810</strain>
        <tissue evidence="1">Young leaf</tissue>
    </source>
</reference>